<organism evidence="1 2">
    <name type="scientific">Blattamonas nauphoetae</name>
    <dbReference type="NCBI Taxonomy" id="2049346"/>
    <lineage>
        <taxon>Eukaryota</taxon>
        <taxon>Metamonada</taxon>
        <taxon>Preaxostyla</taxon>
        <taxon>Oxymonadida</taxon>
        <taxon>Blattamonas</taxon>
    </lineage>
</organism>
<name>A0ABQ9WMW9_9EUKA</name>
<comment type="caution">
    <text evidence="1">The sequence shown here is derived from an EMBL/GenBank/DDBJ whole genome shotgun (WGS) entry which is preliminary data.</text>
</comment>
<gene>
    <name evidence="1" type="ORF">BLNAU_24288</name>
</gene>
<accession>A0ABQ9WMW9</accession>
<keyword evidence="2" id="KW-1185">Reference proteome</keyword>
<protein>
    <submittedName>
        <fullName evidence="1">Uncharacterized protein</fullName>
    </submittedName>
</protein>
<proteinExistence type="predicted"/>
<dbReference type="Proteomes" id="UP001281761">
    <property type="component" value="Unassembled WGS sequence"/>
</dbReference>
<evidence type="ECO:0000313" key="1">
    <source>
        <dbReference type="EMBL" id="KAK2940801.1"/>
    </source>
</evidence>
<reference evidence="1 2" key="1">
    <citation type="journal article" date="2022" name="bioRxiv">
        <title>Genomics of Preaxostyla Flagellates Illuminates Evolutionary Transitions and the Path Towards Mitochondrial Loss.</title>
        <authorList>
            <person name="Novak L.V.F."/>
            <person name="Treitli S.C."/>
            <person name="Pyrih J."/>
            <person name="Halakuc P."/>
            <person name="Pipaliya S.V."/>
            <person name="Vacek V."/>
            <person name="Brzon O."/>
            <person name="Soukal P."/>
            <person name="Eme L."/>
            <person name="Dacks J.B."/>
            <person name="Karnkowska A."/>
            <person name="Elias M."/>
            <person name="Hampl V."/>
        </authorList>
    </citation>
    <scope>NUCLEOTIDE SEQUENCE [LARGE SCALE GENOMIC DNA]</scope>
    <source>
        <strain evidence="1">NAU3</strain>
        <tissue evidence="1">Gut</tissue>
    </source>
</reference>
<dbReference type="EMBL" id="JARBJD010000601">
    <property type="protein sequence ID" value="KAK2940801.1"/>
    <property type="molecule type" value="Genomic_DNA"/>
</dbReference>
<sequence length="289" mass="33567">MIAKQHGGNPIPPPPFLTRSMLSYARTMEIRDKSFRDIEKKDLSRTRIQILTTPTRVVDNCIYGKTRSSSSSESCSETVKIYFTKTELDKYKIQGDMEGNEYLFTCTFIEFSRRNLDAQFQLCGPISTGFRDYNPLWTYPRILHTFGQSVFDLQANQYENIWRMKTEFSMICRLGQQHRPNYPPNGIEPSLFKHQFDVVIRFPNLPQTFQGNEHPRVLTLAPQANMTDGTGPEISKYAGILNQRVLEVIEFNIEIIVSPIFRDDECHYFLLRDIRTVFEPGARLNSRKA</sequence>
<evidence type="ECO:0000313" key="2">
    <source>
        <dbReference type="Proteomes" id="UP001281761"/>
    </source>
</evidence>